<organism evidence="2 3">
    <name type="scientific">Candidatus Reconcilbacillus cellulovorans</name>
    <dbReference type="NCBI Taxonomy" id="1906605"/>
    <lineage>
        <taxon>Bacteria</taxon>
        <taxon>Bacillati</taxon>
        <taxon>Bacillota</taxon>
        <taxon>Bacilli</taxon>
        <taxon>Bacillales</taxon>
        <taxon>Paenibacillaceae</taxon>
        <taxon>Candidatus Reconcilbacillus</taxon>
    </lineage>
</organism>
<accession>A0A2A6E2X9</accession>
<protein>
    <recommendedName>
        <fullName evidence="1">DUF4830 domain-containing protein</fullName>
    </recommendedName>
</protein>
<evidence type="ECO:0000313" key="3">
    <source>
        <dbReference type="Proteomes" id="UP000243688"/>
    </source>
</evidence>
<feature type="domain" description="DUF4830" evidence="1">
    <location>
        <begin position="22"/>
        <end position="76"/>
    </location>
</feature>
<evidence type="ECO:0000313" key="2">
    <source>
        <dbReference type="EMBL" id="PDO11117.1"/>
    </source>
</evidence>
<proteinExistence type="predicted"/>
<dbReference type="Proteomes" id="UP000243688">
    <property type="component" value="Unassembled WGS sequence"/>
</dbReference>
<dbReference type="AlphaFoldDB" id="A0A2A6E2X9"/>
<dbReference type="InterPro" id="IPR032257">
    <property type="entry name" value="DUF4830"/>
</dbReference>
<name>A0A2A6E2X9_9BACL</name>
<dbReference type="EMBL" id="MOXJ01000005">
    <property type="protein sequence ID" value="PDO11117.1"/>
    <property type="molecule type" value="Genomic_DNA"/>
</dbReference>
<dbReference type="Pfam" id="PF16112">
    <property type="entry name" value="DUF4830"/>
    <property type="match status" value="1"/>
</dbReference>
<gene>
    <name evidence="2" type="ORF">BLM47_03770</name>
</gene>
<comment type="caution">
    <text evidence="2">The sequence shown here is derived from an EMBL/GenBank/DDBJ whole genome shotgun (WGS) entry which is preliminary data.</text>
</comment>
<sequence length="107" mass="12603">MEIKSFYGSDLEEVNLMLPERKQMYENMGINLEAYRDKKIRFVHYLLKESCKDKYGTHKMSVTIVEYNSQIIGAYIGHEDGNPGVIKIDKKAEVFNRFGCEIMEERR</sequence>
<reference evidence="2 3" key="1">
    <citation type="submission" date="2016-12" db="EMBL/GenBank/DDBJ databases">
        <title>Candidatus Reconcilibacillus cellulovorans genome.</title>
        <authorList>
            <person name="Kolinko S."/>
            <person name="Wu Y.-W."/>
            <person name="Tachea F."/>
            <person name="Denzel E."/>
            <person name="Hiras J."/>
            <person name="Baecker N."/>
            <person name="Chan L.J."/>
            <person name="Eichorst S.A."/>
            <person name="Frey D."/>
            <person name="Adams P.D."/>
            <person name="Pray T."/>
            <person name="Tanjore D."/>
            <person name="Petzold C.J."/>
            <person name="Gladden J.M."/>
            <person name="Simmons B.A."/>
            <person name="Singer S.W."/>
        </authorList>
    </citation>
    <scope>NUCLEOTIDE SEQUENCE [LARGE SCALE GENOMIC DNA]</scope>
    <source>
        <strain evidence="2">JTherm</strain>
    </source>
</reference>
<evidence type="ECO:0000259" key="1">
    <source>
        <dbReference type="Pfam" id="PF16112"/>
    </source>
</evidence>